<proteinExistence type="predicted"/>
<evidence type="ECO:0000313" key="1">
    <source>
        <dbReference type="EMBL" id="TVT97840.1"/>
    </source>
</evidence>
<dbReference type="EMBL" id="RWGY01000932">
    <property type="protein sequence ID" value="TVT97840.1"/>
    <property type="molecule type" value="Genomic_DNA"/>
</dbReference>
<organism evidence="1 2">
    <name type="scientific">Eragrostis curvula</name>
    <name type="common">weeping love grass</name>
    <dbReference type="NCBI Taxonomy" id="38414"/>
    <lineage>
        <taxon>Eukaryota</taxon>
        <taxon>Viridiplantae</taxon>
        <taxon>Streptophyta</taxon>
        <taxon>Embryophyta</taxon>
        <taxon>Tracheophyta</taxon>
        <taxon>Spermatophyta</taxon>
        <taxon>Magnoliopsida</taxon>
        <taxon>Liliopsida</taxon>
        <taxon>Poales</taxon>
        <taxon>Poaceae</taxon>
        <taxon>PACMAD clade</taxon>
        <taxon>Chloridoideae</taxon>
        <taxon>Eragrostideae</taxon>
        <taxon>Eragrostidinae</taxon>
        <taxon>Eragrostis</taxon>
    </lineage>
</organism>
<dbReference type="Gramene" id="TVT97840">
    <property type="protein sequence ID" value="TVT97840"/>
    <property type="gene ID" value="EJB05_56897"/>
</dbReference>
<dbReference type="Proteomes" id="UP000324897">
    <property type="component" value="Unassembled WGS sequence"/>
</dbReference>
<comment type="caution">
    <text evidence="1">The sequence shown here is derived from an EMBL/GenBank/DDBJ whole genome shotgun (WGS) entry which is preliminary data.</text>
</comment>
<accession>A0A5J9SEY5</accession>
<sequence length="90" mass="10122">MYSVPTATNGESFQENKNMKSYKRVFVRSFMFVKELMNGIVSYLALTQKICQQMEVWCGQSIYQTSPNLLLAGTGRPVHGVLPAKGKSKK</sequence>
<feature type="non-terminal residue" evidence="1">
    <location>
        <position position="1"/>
    </location>
</feature>
<dbReference type="AlphaFoldDB" id="A0A5J9SEY5"/>
<name>A0A5J9SEY5_9POAL</name>
<evidence type="ECO:0000313" key="2">
    <source>
        <dbReference type="Proteomes" id="UP000324897"/>
    </source>
</evidence>
<keyword evidence="2" id="KW-1185">Reference proteome</keyword>
<protein>
    <submittedName>
        <fullName evidence="1">Uncharacterized protein</fullName>
    </submittedName>
</protein>
<gene>
    <name evidence="1" type="ORF">EJB05_56897</name>
</gene>
<reference evidence="1 2" key="1">
    <citation type="journal article" date="2019" name="Sci. Rep.">
        <title>A high-quality genome of Eragrostis curvula grass provides insights into Poaceae evolution and supports new strategies to enhance forage quality.</title>
        <authorList>
            <person name="Carballo J."/>
            <person name="Santos B.A.C.M."/>
            <person name="Zappacosta D."/>
            <person name="Garbus I."/>
            <person name="Selva J.P."/>
            <person name="Gallo C.A."/>
            <person name="Diaz A."/>
            <person name="Albertini E."/>
            <person name="Caccamo M."/>
            <person name="Echenique V."/>
        </authorList>
    </citation>
    <scope>NUCLEOTIDE SEQUENCE [LARGE SCALE GENOMIC DNA]</scope>
    <source>
        <strain evidence="2">cv. Victoria</strain>
        <tissue evidence="1">Leaf</tissue>
    </source>
</reference>